<dbReference type="InterPro" id="IPR013087">
    <property type="entry name" value="Znf_C2H2_type"/>
</dbReference>
<dbReference type="VEuPathDB" id="MicrosporidiaDB:TUBRATIS_18250"/>
<gene>
    <name evidence="2" type="ORF">TUBRATIS_18250</name>
</gene>
<dbReference type="Proteomes" id="UP000282876">
    <property type="component" value="Unassembled WGS sequence"/>
</dbReference>
<reference evidence="2 3" key="1">
    <citation type="submission" date="2018-10" db="EMBL/GenBank/DDBJ databases">
        <title>Draft genome sequence of the microsporidian Tubulinosema ratisbonensis.</title>
        <authorList>
            <person name="Polonais V."/>
            <person name="Peyretaillade E."/>
            <person name="Niehus S."/>
            <person name="Wawrzyniak I."/>
            <person name="Franchet A."/>
            <person name="Gaspin C."/>
            <person name="Reichstadt M."/>
            <person name="Belser C."/>
            <person name="Labadie K."/>
            <person name="Delbac F."/>
            <person name="Ferrandon D."/>
        </authorList>
    </citation>
    <scope>NUCLEOTIDE SEQUENCE [LARGE SCALE GENOMIC DNA]</scope>
    <source>
        <strain evidence="2 3">Franzen</strain>
    </source>
</reference>
<comment type="caution">
    <text evidence="2">The sequence shown here is derived from an EMBL/GenBank/DDBJ whole genome shotgun (WGS) entry which is preliminary data.</text>
</comment>
<keyword evidence="3" id="KW-1185">Reference proteome</keyword>
<proteinExistence type="predicted"/>
<dbReference type="OrthoDB" id="2196974at2759"/>
<feature type="domain" description="C2H2-type" evidence="1">
    <location>
        <begin position="186"/>
        <end position="207"/>
    </location>
</feature>
<protein>
    <recommendedName>
        <fullName evidence="1">C2H2-type domain-containing protein</fullName>
    </recommendedName>
</protein>
<dbReference type="EMBL" id="RCSS01000438">
    <property type="protein sequence ID" value="RVD91709.1"/>
    <property type="molecule type" value="Genomic_DNA"/>
</dbReference>
<sequence>MDILSEKEKLILESCLGCSSSLFSTNIYRKNIKFTKTEIYKQRLLCIKINKISLSCNKIMFISYQNNSGATHCTNVNDKILEEPFIVNNFNCSDDLCLYLFVFENENVCLFKLKCFPCLMIKETQLILEKQDWFFKTECESVSLEMEVYNLKKFHLLKDIPYEKKKESKKIIYVYNKKEICTNFECLFCFYKFGEVIELVIHLFMSHLHFNFTIVNEVCEIFNDKELRESKESKSRKHQAKRMNLSDSNSSKLYFKSNTLKPRLTLLQNDLEKSKEIKIHLKEKKVCYTHQTNSYFFLKKKRELSSNEKEYTFSYEYYQEETLAHYSTPVQKSDWVKFFILNQLEEIIDLNEKQLHLINQWNLFIFHNRVNSSNVLQYITDFVYKEGASFEMFEFLTTLKKKCVISEDEVREIIRDYLI</sequence>
<accession>A0A437AKQ6</accession>
<dbReference type="PROSITE" id="PS00028">
    <property type="entry name" value="ZINC_FINGER_C2H2_1"/>
    <property type="match status" value="1"/>
</dbReference>
<organism evidence="2 3">
    <name type="scientific">Tubulinosema ratisbonensis</name>
    <dbReference type="NCBI Taxonomy" id="291195"/>
    <lineage>
        <taxon>Eukaryota</taxon>
        <taxon>Fungi</taxon>
        <taxon>Fungi incertae sedis</taxon>
        <taxon>Microsporidia</taxon>
        <taxon>Tubulinosematoidea</taxon>
        <taxon>Tubulinosematidae</taxon>
        <taxon>Tubulinosema</taxon>
    </lineage>
</organism>
<name>A0A437AKQ6_9MICR</name>
<evidence type="ECO:0000313" key="3">
    <source>
        <dbReference type="Proteomes" id="UP000282876"/>
    </source>
</evidence>
<evidence type="ECO:0000313" key="2">
    <source>
        <dbReference type="EMBL" id="RVD91709.1"/>
    </source>
</evidence>
<dbReference type="AlphaFoldDB" id="A0A437AKQ6"/>
<evidence type="ECO:0000259" key="1">
    <source>
        <dbReference type="PROSITE" id="PS00028"/>
    </source>
</evidence>